<dbReference type="NCBIfam" id="TIGR01522">
    <property type="entry name" value="ATPase-IIA2_Ca"/>
    <property type="match status" value="1"/>
</dbReference>
<feature type="domain" description="Cation-transporting P-type ATPase N-terminal" evidence="17">
    <location>
        <begin position="84"/>
        <end position="163"/>
    </location>
</feature>
<dbReference type="Gene3D" id="3.40.1110.10">
    <property type="entry name" value="Calcium-transporting ATPase, cytoplasmic domain N"/>
    <property type="match status" value="1"/>
</dbReference>
<feature type="transmembrane region" description="Helical" evidence="16">
    <location>
        <begin position="333"/>
        <end position="351"/>
    </location>
</feature>
<keyword evidence="3" id="KW-0597">Phosphoprotein</keyword>
<dbReference type="GO" id="GO:0005384">
    <property type="term" value="F:manganese ion transmembrane transporter activity"/>
    <property type="evidence" value="ECO:0007669"/>
    <property type="project" value="UniProtKB-ARBA"/>
</dbReference>
<dbReference type="Gene3D" id="3.40.50.1000">
    <property type="entry name" value="HAD superfamily/HAD-like"/>
    <property type="match status" value="1"/>
</dbReference>
<dbReference type="InterPro" id="IPR059000">
    <property type="entry name" value="ATPase_P-type_domA"/>
</dbReference>
<dbReference type="EC" id="7.2.2.10" evidence="16"/>
<dbReference type="GO" id="GO:0012505">
    <property type="term" value="C:endomembrane system"/>
    <property type="evidence" value="ECO:0007669"/>
    <property type="project" value="UniProtKB-SubCell"/>
</dbReference>
<evidence type="ECO:0000256" key="2">
    <source>
        <dbReference type="ARBA" id="ARBA00022448"/>
    </source>
</evidence>
<evidence type="ECO:0000259" key="17">
    <source>
        <dbReference type="SMART" id="SM00831"/>
    </source>
</evidence>
<dbReference type="SUPFAM" id="SSF81660">
    <property type="entry name" value="Metal cation-transporting ATPase, ATP-binding domain N"/>
    <property type="match status" value="1"/>
</dbReference>
<dbReference type="Pfam" id="PF00689">
    <property type="entry name" value="Cation_ATPase_C"/>
    <property type="match status" value="1"/>
</dbReference>
<evidence type="ECO:0000256" key="1">
    <source>
        <dbReference type="ARBA" id="ARBA00004127"/>
    </source>
</evidence>
<proteinExistence type="inferred from homology"/>
<feature type="transmembrane region" description="Helical" evidence="16">
    <location>
        <begin position="921"/>
        <end position="940"/>
    </location>
</feature>
<dbReference type="GO" id="GO:0005737">
    <property type="term" value="C:cytoplasm"/>
    <property type="evidence" value="ECO:0007669"/>
    <property type="project" value="UniProtKB-ARBA"/>
</dbReference>
<dbReference type="SFLD" id="SFLDG00002">
    <property type="entry name" value="C1.7:_P-type_atpase_like"/>
    <property type="match status" value="1"/>
</dbReference>
<dbReference type="AlphaFoldDB" id="A0AAV5S1Y8"/>
<evidence type="ECO:0000313" key="18">
    <source>
        <dbReference type="EMBL" id="GMM57706.1"/>
    </source>
</evidence>
<keyword evidence="20" id="KW-1185">Reference proteome</keyword>
<dbReference type="PRINTS" id="PR00120">
    <property type="entry name" value="HATPASE"/>
</dbReference>
<dbReference type="NCBIfam" id="TIGR01494">
    <property type="entry name" value="ATPase_P-type"/>
    <property type="match status" value="2"/>
</dbReference>
<dbReference type="PROSITE" id="PS00154">
    <property type="entry name" value="ATPASE_E1_E2"/>
    <property type="match status" value="1"/>
</dbReference>
<reference evidence="18" key="2">
    <citation type="submission" date="2023-06" db="EMBL/GenBank/DDBJ databases">
        <authorList>
            <person name="Mure A."/>
            <person name="Hattori Y."/>
        </authorList>
    </citation>
    <scope>NUCLEOTIDE SEQUENCE</scope>
    <source>
        <strain evidence="18">KH-74</strain>
    </source>
</reference>
<dbReference type="InterPro" id="IPR008250">
    <property type="entry name" value="ATPase_P-typ_transduc_dom_A_sf"/>
</dbReference>
<dbReference type="InterPro" id="IPR004014">
    <property type="entry name" value="ATPase_P-typ_cation-transptr_N"/>
</dbReference>
<keyword evidence="9" id="KW-1278">Translocase</keyword>
<evidence type="ECO:0000256" key="3">
    <source>
        <dbReference type="ARBA" id="ARBA00022553"/>
    </source>
</evidence>
<dbReference type="InterPro" id="IPR023214">
    <property type="entry name" value="HAD_sf"/>
</dbReference>
<keyword evidence="8 16" id="KW-0067">ATP-binding</keyword>
<dbReference type="SFLD" id="SFLDS00003">
    <property type="entry name" value="Haloacid_Dehalogenase"/>
    <property type="match status" value="1"/>
</dbReference>
<dbReference type="EMBL" id="BTGD01000015">
    <property type="protein sequence ID" value="GMM57706.1"/>
    <property type="molecule type" value="Genomic_DNA"/>
</dbReference>
<reference evidence="18 20" key="1">
    <citation type="journal article" date="2023" name="Elife">
        <title>Identification of key yeast species and microbe-microbe interactions impacting larval growth of Drosophila in the wild.</title>
        <authorList>
            <person name="Mure A."/>
            <person name="Sugiura Y."/>
            <person name="Maeda R."/>
            <person name="Honda K."/>
            <person name="Sakurai N."/>
            <person name="Takahashi Y."/>
            <person name="Watada M."/>
            <person name="Katoh T."/>
            <person name="Gotoh A."/>
            <person name="Gotoh Y."/>
            <person name="Taniguchi I."/>
            <person name="Nakamura K."/>
            <person name="Hayashi T."/>
            <person name="Katayama T."/>
            <person name="Uemura T."/>
            <person name="Hattori Y."/>
        </authorList>
    </citation>
    <scope>NUCLEOTIDE SEQUENCE [LARGE SCALE GENOMIC DNA]</scope>
    <source>
        <strain evidence="18 20">KH-74</strain>
    </source>
</reference>
<dbReference type="InterPro" id="IPR001757">
    <property type="entry name" value="P_typ_ATPase"/>
</dbReference>
<keyword evidence="5 16" id="KW-0812">Transmembrane</keyword>
<evidence type="ECO:0000256" key="6">
    <source>
        <dbReference type="ARBA" id="ARBA00022741"/>
    </source>
</evidence>
<evidence type="ECO:0000256" key="8">
    <source>
        <dbReference type="ARBA" id="ARBA00022840"/>
    </source>
</evidence>
<dbReference type="Pfam" id="PF00690">
    <property type="entry name" value="Cation_ATPase_N"/>
    <property type="match status" value="1"/>
</dbReference>
<evidence type="ECO:0000256" key="13">
    <source>
        <dbReference type="ARBA" id="ARBA00038148"/>
    </source>
</evidence>
<evidence type="ECO:0000256" key="4">
    <source>
        <dbReference type="ARBA" id="ARBA00022568"/>
    </source>
</evidence>
<dbReference type="SUPFAM" id="SSF56784">
    <property type="entry name" value="HAD-like"/>
    <property type="match status" value="1"/>
</dbReference>
<dbReference type="InterPro" id="IPR023298">
    <property type="entry name" value="ATPase_P-typ_TM_dom_sf"/>
</dbReference>
<dbReference type="PANTHER" id="PTHR42861">
    <property type="entry name" value="CALCIUM-TRANSPORTING ATPASE"/>
    <property type="match status" value="1"/>
</dbReference>
<evidence type="ECO:0000313" key="19">
    <source>
        <dbReference type="EMBL" id="GMM58232.1"/>
    </source>
</evidence>
<comment type="function">
    <text evidence="15">This magnesium-dependent enzyme catalyzes the hydrolysis of ATP coupled with the transport of calcium. Has a role in the secretory pathway.</text>
</comment>
<keyword evidence="12 16" id="KW-0472">Membrane</keyword>
<comment type="caution">
    <text evidence="18">The sequence shown here is derived from an EMBL/GenBank/DDBJ whole genome shotgun (WGS) entry which is preliminary data.</text>
</comment>
<protein>
    <recommendedName>
        <fullName evidence="16">Calcium-transporting ATPase</fullName>
        <ecNumber evidence="16">7.2.2.10</ecNumber>
    </recommendedName>
</protein>
<dbReference type="FunFam" id="2.70.150.10:FF:000008">
    <property type="entry name" value="Calcium-transporting ATPase"/>
    <property type="match status" value="1"/>
</dbReference>
<dbReference type="Pfam" id="PF00122">
    <property type="entry name" value="E1-E2_ATPase"/>
    <property type="match status" value="1"/>
</dbReference>
<keyword evidence="10 16" id="KW-1133">Transmembrane helix</keyword>
<dbReference type="GO" id="GO:0031090">
    <property type="term" value="C:organelle membrane"/>
    <property type="evidence" value="ECO:0007669"/>
    <property type="project" value="UniProtKB-ARBA"/>
</dbReference>
<feature type="transmembrane region" description="Helical" evidence="16">
    <location>
        <begin position="167"/>
        <end position="183"/>
    </location>
</feature>
<dbReference type="SUPFAM" id="SSF81665">
    <property type="entry name" value="Calcium ATPase, transmembrane domain M"/>
    <property type="match status" value="1"/>
</dbReference>
<dbReference type="Gene3D" id="2.70.150.10">
    <property type="entry name" value="Calcium-transporting ATPase, cytoplasmic transduction domain A"/>
    <property type="match status" value="1"/>
</dbReference>
<dbReference type="PRINTS" id="PR00119">
    <property type="entry name" value="CATATPASE"/>
</dbReference>
<comment type="catalytic activity">
    <reaction evidence="14 16">
        <text>Ca(2+)(in) + ATP + H2O = Ca(2+)(out) + ADP + phosphate + H(+)</text>
        <dbReference type="Rhea" id="RHEA:18105"/>
        <dbReference type="ChEBI" id="CHEBI:15377"/>
        <dbReference type="ChEBI" id="CHEBI:15378"/>
        <dbReference type="ChEBI" id="CHEBI:29108"/>
        <dbReference type="ChEBI" id="CHEBI:30616"/>
        <dbReference type="ChEBI" id="CHEBI:43474"/>
        <dbReference type="ChEBI" id="CHEBI:456216"/>
        <dbReference type="EC" id="7.2.2.10"/>
    </reaction>
</comment>
<evidence type="ECO:0000256" key="7">
    <source>
        <dbReference type="ARBA" id="ARBA00022837"/>
    </source>
</evidence>
<comment type="subcellular location">
    <subcellularLocation>
        <location evidence="1">Endomembrane system</location>
        <topology evidence="1">Multi-pass membrane protein</topology>
    </subcellularLocation>
    <subcellularLocation>
        <location evidence="16">Membrane</location>
        <topology evidence="16">Multi-pass membrane protein</topology>
    </subcellularLocation>
</comment>
<gene>
    <name evidence="18" type="ORF">DAKH74_043220</name>
    <name evidence="19" type="ORF">DAKH74_048480</name>
</gene>
<keyword evidence="11 16" id="KW-0406">Ion transport</keyword>
<comment type="caution">
    <text evidence="16">Lacks conserved residue(s) required for the propagation of feature annotation.</text>
</comment>
<evidence type="ECO:0000256" key="11">
    <source>
        <dbReference type="ARBA" id="ARBA00023065"/>
    </source>
</evidence>
<evidence type="ECO:0000256" key="10">
    <source>
        <dbReference type="ARBA" id="ARBA00022989"/>
    </source>
</evidence>
<keyword evidence="6 16" id="KW-0547">Nucleotide-binding</keyword>
<feature type="transmembrane region" description="Helical" evidence="16">
    <location>
        <begin position="952"/>
        <end position="970"/>
    </location>
</feature>
<dbReference type="SUPFAM" id="SSF81653">
    <property type="entry name" value="Calcium ATPase, transduction domain A"/>
    <property type="match status" value="1"/>
</dbReference>
<evidence type="ECO:0000256" key="12">
    <source>
        <dbReference type="ARBA" id="ARBA00023136"/>
    </source>
</evidence>
<dbReference type="InterPro" id="IPR006413">
    <property type="entry name" value="P-type_ATPase_IIA_PMR1"/>
</dbReference>
<dbReference type="FunFam" id="3.40.50.1000:FF:000001">
    <property type="entry name" value="Phospholipid-transporting ATPase IC"/>
    <property type="match status" value="1"/>
</dbReference>
<evidence type="ECO:0000256" key="5">
    <source>
        <dbReference type="ARBA" id="ARBA00022692"/>
    </source>
</evidence>
<keyword evidence="7 16" id="KW-0106">Calcium</keyword>
<evidence type="ECO:0000256" key="9">
    <source>
        <dbReference type="ARBA" id="ARBA00022967"/>
    </source>
</evidence>
<evidence type="ECO:0000256" key="15">
    <source>
        <dbReference type="ARBA" id="ARBA00053224"/>
    </source>
</evidence>
<keyword evidence="4 16" id="KW-0109">Calcium transport</keyword>
<dbReference type="InterPro" id="IPR006068">
    <property type="entry name" value="ATPase_P-typ_cation-transptr_C"/>
</dbReference>
<feature type="transmembrane region" description="Helical" evidence="16">
    <location>
        <begin position="363"/>
        <end position="387"/>
    </location>
</feature>
<dbReference type="GO" id="GO:0005524">
    <property type="term" value="F:ATP binding"/>
    <property type="evidence" value="ECO:0007669"/>
    <property type="project" value="UniProtKB-KW"/>
</dbReference>
<evidence type="ECO:0000313" key="20">
    <source>
        <dbReference type="Proteomes" id="UP001377567"/>
    </source>
</evidence>
<dbReference type="InterPro" id="IPR044492">
    <property type="entry name" value="P_typ_ATPase_HD_dom"/>
</dbReference>
<dbReference type="Proteomes" id="UP001377567">
    <property type="component" value="Unassembled WGS sequence"/>
</dbReference>
<accession>A0AAV5S1Y8</accession>
<keyword evidence="2 16" id="KW-0813">Transport</keyword>
<dbReference type="SFLD" id="SFLDF00027">
    <property type="entry name" value="p-type_atpase"/>
    <property type="match status" value="1"/>
</dbReference>
<comment type="function">
    <text evidence="16">Catalyzes the hydrolysis of ATP coupled with the transport of calcium.</text>
</comment>
<dbReference type="InterPro" id="IPR018303">
    <property type="entry name" value="ATPase_P-typ_P_site"/>
</dbReference>
<dbReference type="InterPro" id="IPR023299">
    <property type="entry name" value="ATPase_P-typ_cyto_dom_N"/>
</dbReference>
<evidence type="ECO:0000256" key="14">
    <source>
        <dbReference type="ARBA" id="ARBA00048694"/>
    </source>
</evidence>
<organism evidence="18 20">
    <name type="scientific">Maudiozyma humilis</name>
    <name type="common">Sour dough yeast</name>
    <name type="synonym">Kazachstania humilis</name>
    <dbReference type="NCBI Taxonomy" id="51915"/>
    <lineage>
        <taxon>Eukaryota</taxon>
        <taxon>Fungi</taxon>
        <taxon>Dikarya</taxon>
        <taxon>Ascomycota</taxon>
        <taxon>Saccharomycotina</taxon>
        <taxon>Saccharomycetes</taxon>
        <taxon>Saccharomycetales</taxon>
        <taxon>Saccharomycetaceae</taxon>
        <taxon>Maudiozyma</taxon>
    </lineage>
</organism>
<sequence length="996" mass="107173">MSAIGIEMNPYTKLSGADYNMPQMQEIEMDDGATAVSAGTTAASAAFTSASASGASASVSAPGGSVSVSGSPAGLAINTTASAEFCTLSIEETEQRLATNRDTGLSSIDEVAARRATHGTNEIGSDDDDDDDSLFKKFLECFVEDRLILLLIGSAVVSAIMGNFSDAISITAAIVFVVAVGFIQEYKSEQSIAALSKLVPAQCHLVRCGKESHVLASTLVPGDVVAFRIGDRVPADIRLTQAVDLCIDESSLTGETEPVHKGTQAVPAQPVVPISARTSIAYMGTLVKEGHGRGIVVSTGSDTSFGAVCKMMSSVEKPKTPLQLAMDKLGKELSLFSFVVIGFICLIGVVQGRSWLEMFQISVSLAVAAIPEGLPIIVTVTLALGVLRMAKRKAIVRRLPSVETLGSVNVICTDKTGTLTENHMTAAQLWCLGTMKSKENVLKLRSGTANNGHLRNYLTDDVRETLQIGTLCNNAVFSEDHAKFLGNPTDVAILEELPFFDLHDIRAQYNKVAEIPFNSSRKFMAVRLTTDQDHQTRVCVKGAFEVILERSTSYITESGKLTNLTDSDRDTIIECANTMACDGLRVLAFAQRIEDDQSTNNDQFSESDVSNLTFAGLIGMSDPPRATVKPAIEQLLQGGVHIIMITGDSPNTAISIAREIGIPVTDTELNVMTGEKLKTMSNEQLSNVIKNVNIFARATPEDKLNIVNALKERGDVVAMTGDGVNDAPALKLADIGVSMGIIGTDVAKEASDMILTDDDFSTILTAVEEGKGIFNNIQNFLTFQLSTSIAALSLIALSTAFKLPNPLNPMQILWINILMDGPPAQSLGVEAVDHEVMKKPPRSRTERILNKAVLGRLIGTAICIIIGTTFIFIRGLSPEGEITSRDTTMTFTCFVFFDLFNALACRHATKSVFTIGIFSNNMFNLAVGLSLIGQLCVIYVPLFQHVFKTERLSGWDLLMLLGISSTVLLVDEIRKLVVRRLYPSDDEEASRYENQV</sequence>
<dbReference type="EMBL" id="BTGD01000021">
    <property type="protein sequence ID" value="GMM58232.1"/>
    <property type="molecule type" value="Genomic_DNA"/>
</dbReference>
<feature type="transmembrane region" description="Helical" evidence="16">
    <location>
        <begin position="888"/>
        <end position="909"/>
    </location>
</feature>
<dbReference type="GO" id="GO:0005388">
    <property type="term" value="F:P-type calcium transporter activity"/>
    <property type="evidence" value="ECO:0007669"/>
    <property type="project" value="UniProtKB-EC"/>
</dbReference>
<dbReference type="FunFam" id="3.40.50.1000:FF:000028">
    <property type="entry name" value="Calcium-transporting P-type ATPase, putative"/>
    <property type="match status" value="1"/>
</dbReference>
<dbReference type="Gene3D" id="1.20.1110.10">
    <property type="entry name" value="Calcium-transporting ATPase, transmembrane domain"/>
    <property type="match status" value="1"/>
</dbReference>
<dbReference type="GO" id="GO:0016887">
    <property type="term" value="F:ATP hydrolysis activity"/>
    <property type="evidence" value="ECO:0007669"/>
    <property type="project" value="InterPro"/>
</dbReference>
<comment type="similarity">
    <text evidence="13 16">Belongs to the cation transport ATPase (P-type) (TC 3.A.3) family.</text>
</comment>
<dbReference type="InterPro" id="IPR036412">
    <property type="entry name" value="HAD-like_sf"/>
</dbReference>
<dbReference type="Pfam" id="PF13246">
    <property type="entry name" value="Cation_ATPase"/>
    <property type="match status" value="1"/>
</dbReference>
<name>A0AAV5S1Y8_MAUHU</name>
<evidence type="ECO:0000256" key="16">
    <source>
        <dbReference type="RuleBase" id="RU361146"/>
    </source>
</evidence>
<feature type="transmembrane region" description="Helical" evidence="16">
    <location>
        <begin position="853"/>
        <end position="876"/>
    </location>
</feature>
<dbReference type="SMART" id="SM00831">
    <property type="entry name" value="Cation_ATPase_N"/>
    <property type="match status" value="1"/>
</dbReference>